<feature type="transmembrane region" description="Helical" evidence="8">
    <location>
        <begin position="324"/>
        <end position="341"/>
    </location>
</feature>
<feature type="transmembrane region" description="Helical" evidence="8">
    <location>
        <begin position="285"/>
        <end position="303"/>
    </location>
</feature>
<comment type="caution">
    <text evidence="10">The sequence shown here is derived from an EMBL/GenBank/DDBJ whole genome shotgun (WGS) entry which is preliminary data.</text>
</comment>
<evidence type="ECO:0000256" key="8">
    <source>
        <dbReference type="SAM" id="Phobius"/>
    </source>
</evidence>
<dbReference type="SUPFAM" id="SSF55856">
    <property type="entry name" value="Cytochrome b5-like heme/steroid binding domain"/>
    <property type="match status" value="1"/>
</dbReference>
<evidence type="ECO:0000256" key="4">
    <source>
        <dbReference type="ARBA" id="ARBA00022989"/>
    </source>
</evidence>
<evidence type="ECO:0000256" key="1">
    <source>
        <dbReference type="ARBA" id="ARBA00004141"/>
    </source>
</evidence>
<dbReference type="Gene3D" id="3.10.120.10">
    <property type="entry name" value="Cytochrome b5-like heme/steroid binding domain"/>
    <property type="match status" value="1"/>
</dbReference>
<feature type="transmembrane region" description="Helical" evidence="8">
    <location>
        <begin position="347"/>
        <end position="367"/>
    </location>
</feature>
<name>A0ABD3HP25_9MARC</name>
<dbReference type="InterPro" id="IPR036400">
    <property type="entry name" value="Cyt_B5-like_heme/steroid_sf"/>
</dbReference>
<dbReference type="EMBL" id="JBJQOH010000003">
    <property type="protein sequence ID" value="KAL3692127.1"/>
    <property type="molecule type" value="Genomic_DNA"/>
</dbReference>
<keyword evidence="11" id="KW-1185">Reference proteome</keyword>
<feature type="domain" description="Cytochrome b5 heme-binding" evidence="9">
    <location>
        <begin position="47"/>
        <end position="121"/>
    </location>
</feature>
<keyword evidence="4 8" id="KW-1133">Transmembrane helix</keyword>
<dbReference type="PANTHER" id="PTHR19353:SF88">
    <property type="entry name" value="DELTA(5) FATTY ACID DESATURASE FAT-4"/>
    <property type="match status" value="1"/>
</dbReference>
<dbReference type="SMART" id="SM01117">
    <property type="entry name" value="Cyt-b5"/>
    <property type="match status" value="1"/>
</dbReference>
<protein>
    <recommendedName>
        <fullName evidence="9">Cytochrome b5 heme-binding domain-containing protein</fullName>
    </recommendedName>
</protein>
<feature type="transmembrane region" description="Helical" evidence="8">
    <location>
        <begin position="176"/>
        <end position="191"/>
    </location>
</feature>
<dbReference type="InterPro" id="IPR005804">
    <property type="entry name" value="FA_desaturase_dom"/>
</dbReference>
<dbReference type="CDD" id="cd03506">
    <property type="entry name" value="Delta6-FADS-like"/>
    <property type="match status" value="1"/>
</dbReference>
<keyword evidence="3 8" id="KW-0812">Transmembrane</keyword>
<sequence length="548" mass="62535">MATVTTTITETFWSKWNTAVNLSLITKEAKIDEAKAKNPISKDAITKELLTREEVSKHNNPKDCWIIINGKVYDVTNFGKTHPGGPVIFTQAGRDGTDAFKLFHPPRAYQQLKEVYIGDVHNDDPVPELLKDYRDLRTALQRAQMFKSNKLYYASKFVTVFSLLAASLAIINWSQSFWAVLASSVVMGLYWQQCGWLSHDFVHNQVTDNKKLNLYFGGLVVGNLMTAFSVGWWRTKHNVHHAVTNECDEKYQPVDPDIDTVPLLAWSKEILDTVEDPNIRKILSVQHWLFFPLLLLARISWMYSSWAHARDFEMSPSMRRAEKGTLLAHYATTIGAAFYFLPAPQAICWLFLSEAFSGLFLSIVFTVSHNGMEMYNEPKDFVTAQLSATRNIKNQFFYDWFSGGLNWQIEHHLFPTMPRHNLGKVAPHVKALCAKHGLEYQEISLYAAMKAAFDRLAEVAALARASLQNRCLVGATMNLGLLSFTFHIAWCCYLVALEPRSIQAQQLDCVVRLAYSKRLNQLVFPKHKPWSATMRDRVEGESPEARRR</sequence>
<organism evidence="10 11">
    <name type="scientific">Riccia sorocarpa</name>
    <dbReference type="NCBI Taxonomy" id="122646"/>
    <lineage>
        <taxon>Eukaryota</taxon>
        <taxon>Viridiplantae</taxon>
        <taxon>Streptophyta</taxon>
        <taxon>Embryophyta</taxon>
        <taxon>Marchantiophyta</taxon>
        <taxon>Marchantiopsida</taxon>
        <taxon>Marchantiidae</taxon>
        <taxon>Marchantiales</taxon>
        <taxon>Ricciaceae</taxon>
        <taxon>Riccia</taxon>
    </lineage>
</organism>
<dbReference type="AlphaFoldDB" id="A0ABD3HP25"/>
<accession>A0ABD3HP25</accession>
<keyword evidence="6" id="KW-0443">Lipid metabolism</keyword>
<comment type="subcellular location">
    <subcellularLocation>
        <location evidence="1">Membrane</location>
        <topology evidence="1">Multi-pass membrane protein</topology>
    </subcellularLocation>
</comment>
<feature type="transmembrane region" description="Helical" evidence="8">
    <location>
        <begin position="212"/>
        <end position="233"/>
    </location>
</feature>
<evidence type="ECO:0000256" key="6">
    <source>
        <dbReference type="ARBA" id="ARBA00023098"/>
    </source>
</evidence>
<dbReference type="Proteomes" id="UP001633002">
    <property type="component" value="Unassembled WGS sequence"/>
</dbReference>
<evidence type="ECO:0000256" key="2">
    <source>
        <dbReference type="ARBA" id="ARBA00009295"/>
    </source>
</evidence>
<evidence type="ECO:0000313" key="11">
    <source>
        <dbReference type="Proteomes" id="UP001633002"/>
    </source>
</evidence>
<dbReference type="GO" id="GO:0006629">
    <property type="term" value="P:lipid metabolic process"/>
    <property type="evidence" value="ECO:0007669"/>
    <property type="project" value="UniProtKB-KW"/>
</dbReference>
<dbReference type="PANTHER" id="PTHR19353">
    <property type="entry name" value="FATTY ACID DESATURASE 2"/>
    <property type="match status" value="1"/>
</dbReference>
<evidence type="ECO:0000256" key="7">
    <source>
        <dbReference type="ARBA" id="ARBA00023136"/>
    </source>
</evidence>
<feature type="transmembrane region" description="Helical" evidence="8">
    <location>
        <begin position="151"/>
        <end position="170"/>
    </location>
</feature>
<dbReference type="GO" id="GO:0016020">
    <property type="term" value="C:membrane"/>
    <property type="evidence" value="ECO:0007669"/>
    <property type="project" value="UniProtKB-SubCell"/>
</dbReference>
<dbReference type="GO" id="GO:0016717">
    <property type="term" value="F:oxidoreductase activity, acting on paired donors, with oxidation of a pair of donors resulting in the reduction of molecular oxygen to two molecules of water"/>
    <property type="evidence" value="ECO:0007669"/>
    <property type="project" value="UniProtKB-ARBA"/>
</dbReference>
<dbReference type="PROSITE" id="PS50255">
    <property type="entry name" value="CYTOCHROME_B5_2"/>
    <property type="match status" value="1"/>
</dbReference>
<comment type="similarity">
    <text evidence="2">Belongs to the fatty acid desaturase type 1 family.</text>
</comment>
<dbReference type="InterPro" id="IPR012171">
    <property type="entry name" value="Fatty_acid_desaturase"/>
</dbReference>
<keyword evidence="7 8" id="KW-0472">Membrane</keyword>
<evidence type="ECO:0000313" key="10">
    <source>
        <dbReference type="EMBL" id="KAL3692127.1"/>
    </source>
</evidence>
<evidence type="ECO:0000256" key="3">
    <source>
        <dbReference type="ARBA" id="ARBA00022692"/>
    </source>
</evidence>
<gene>
    <name evidence="10" type="ORF">R1sor_005778</name>
</gene>
<dbReference type="Pfam" id="PF00173">
    <property type="entry name" value="Cyt-b5"/>
    <property type="match status" value="1"/>
</dbReference>
<reference evidence="10 11" key="1">
    <citation type="submission" date="2024-09" db="EMBL/GenBank/DDBJ databases">
        <title>Chromosome-scale assembly of Riccia sorocarpa.</title>
        <authorList>
            <person name="Paukszto L."/>
        </authorList>
    </citation>
    <scope>NUCLEOTIDE SEQUENCE [LARGE SCALE GENOMIC DNA]</scope>
    <source>
        <strain evidence="10">LP-2024</strain>
        <tissue evidence="10">Aerial parts of the thallus</tissue>
    </source>
</reference>
<evidence type="ECO:0000256" key="5">
    <source>
        <dbReference type="ARBA" id="ARBA00023002"/>
    </source>
</evidence>
<dbReference type="InterPro" id="IPR001199">
    <property type="entry name" value="Cyt_B5-like_heme/steroid-bd"/>
</dbReference>
<proteinExistence type="inferred from homology"/>
<keyword evidence="5" id="KW-0560">Oxidoreductase</keyword>
<evidence type="ECO:0000259" key="9">
    <source>
        <dbReference type="PROSITE" id="PS50255"/>
    </source>
</evidence>
<dbReference type="Pfam" id="PF00487">
    <property type="entry name" value="FA_desaturase"/>
    <property type="match status" value="1"/>
</dbReference>